<keyword evidence="3" id="KW-1185">Reference proteome</keyword>
<dbReference type="InterPro" id="IPR036397">
    <property type="entry name" value="RNaseH_sf"/>
</dbReference>
<evidence type="ECO:0000313" key="3">
    <source>
        <dbReference type="Proteomes" id="UP000887159"/>
    </source>
</evidence>
<dbReference type="GO" id="GO:0003676">
    <property type="term" value="F:nucleic acid binding"/>
    <property type="evidence" value="ECO:0007669"/>
    <property type="project" value="InterPro"/>
</dbReference>
<proteinExistence type="predicted"/>
<evidence type="ECO:0000313" key="2">
    <source>
        <dbReference type="EMBL" id="GFY18734.1"/>
    </source>
</evidence>
<dbReference type="EMBL" id="BMAU01021349">
    <property type="protein sequence ID" value="GFY18734.1"/>
    <property type="molecule type" value="Genomic_DNA"/>
</dbReference>
<protein>
    <submittedName>
        <fullName evidence="2">Transposable element Tcb2 transposase</fullName>
    </submittedName>
</protein>
<organism evidence="2 3">
    <name type="scientific">Trichonephila clavipes</name>
    <name type="common">Golden silk orbweaver</name>
    <name type="synonym">Nephila clavipes</name>
    <dbReference type="NCBI Taxonomy" id="2585209"/>
    <lineage>
        <taxon>Eukaryota</taxon>
        <taxon>Metazoa</taxon>
        <taxon>Ecdysozoa</taxon>
        <taxon>Arthropoda</taxon>
        <taxon>Chelicerata</taxon>
        <taxon>Arachnida</taxon>
        <taxon>Araneae</taxon>
        <taxon>Araneomorphae</taxon>
        <taxon>Entelegynae</taxon>
        <taxon>Araneoidea</taxon>
        <taxon>Nephilidae</taxon>
        <taxon>Trichonephila</taxon>
    </lineage>
</organism>
<dbReference type="Proteomes" id="UP000887159">
    <property type="component" value="Unassembled WGS sequence"/>
</dbReference>
<dbReference type="Pfam" id="PF13358">
    <property type="entry name" value="DDE_3"/>
    <property type="match status" value="1"/>
</dbReference>
<name>A0A8X6SRN2_TRICX</name>
<evidence type="ECO:0000259" key="1">
    <source>
        <dbReference type="Pfam" id="PF13358"/>
    </source>
</evidence>
<feature type="domain" description="Tc1-like transposase DDE" evidence="1">
    <location>
        <begin position="7"/>
        <end position="71"/>
    </location>
</feature>
<reference evidence="2" key="1">
    <citation type="submission" date="2020-08" db="EMBL/GenBank/DDBJ databases">
        <title>Multicomponent nature underlies the extraordinary mechanical properties of spider dragline silk.</title>
        <authorList>
            <person name="Kono N."/>
            <person name="Nakamura H."/>
            <person name="Mori M."/>
            <person name="Yoshida Y."/>
            <person name="Ohtoshi R."/>
            <person name="Malay A.D."/>
            <person name="Moran D.A.P."/>
            <person name="Tomita M."/>
            <person name="Numata K."/>
            <person name="Arakawa K."/>
        </authorList>
    </citation>
    <scope>NUCLEOTIDE SEQUENCE</scope>
</reference>
<dbReference type="Gene3D" id="3.30.420.10">
    <property type="entry name" value="Ribonuclease H-like superfamily/Ribonuclease H"/>
    <property type="match status" value="1"/>
</dbReference>
<sequence>MLFCYPQGNRVFQQDNCTSHKSRLYTGWLDEHSSDFSVIKWLSRSPNLNPIEHLWNVWEQGVKGHHTAPTKRTELCTALANT</sequence>
<gene>
    <name evidence="2" type="primary">TCB2_312</name>
    <name evidence="2" type="ORF">TNCV_2399541</name>
</gene>
<dbReference type="InterPro" id="IPR038717">
    <property type="entry name" value="Tc1-like_DDE_dom"/>
</dbReference>
<dbReference type="AlphaFoldDB" id="A0A8X6SRN2"/>
<accession>A0A8X6SRN2</accession>
<comment type="caution">
    <text evidence="2">The sequence shown here is derived from an EMBL/GenBank/DDBJ whole genome shotgun (WGS) entry which is preliminary data.</text>
</comment>